<evidence type="ECO:0000256" key="1">
    <source>
        <dbReference type="SAM" id="MobiDB-lite"/>
    </source>
</evidence>
<accession>A0A6A6SIP9</accession>
<sequence>MVLLTSATHLNDNDNNHHRARTATLAPFHHFTSFPFYDPAKAYAPTKMPDARVVRSSAGLSSPPPPPQTSPRPRQRRARCCATPPSLSLTEENLEVFERSQSSPTMSRANSHSPTRRQTSNVDAAEAPCLPPLRRPR</sequence>
<evidence type="ECO:0000313" key="3">
    <source>
        <dbReference type="Proteomes" id="UP000799324"/>
    </source>
</evidence>
<organism evidence="2 3">
    <name type="scientific">Lophiostoma macrostomum CBS 122681</name>
    <dbReference type="NCBI Taxonomy" id="1314788"/>
    <lineage>
        <taxon>Eukaryota</taxon>
        <taxon>Fungi</taxon>
        <taxon>Dikarya</taxon>
        <taxon>Ascomycota</taxon>
        <taxon>Pezizomycotina</taxon>
        <taxon>Dothideomycetes</taxon>
        <taxon>Pleosporomycetidae</taxon>
        <taxon>Pleosporales</taxon>
        <taxon>Lophiostomataceae</taxon>
        <taxon>Lophiostoma</taxon>
    </lineage>
</organism>
<evidence type="ECO:0000313" key="2">
    <source>
        <dbReference type="EMBL" id="KAF2647629.1"/>
    </source>
</evidence>
<name>A0A6A6SIP9_9PLEO</name>
<dbReference type="Proteomes" id="UP000799324">
    <property type="component" value="Unassembled WGS sequence"/>
</dbReference>
<feature type="compositionally biased region" description="Polar residues" evidence="1">
    <location>
        <begin position="99"/>
        <end position="122"/>
    </location>
</feature>
<protein>
    <submittedName>
        <fullName evidence="2">Uncharacterized protein</fullName>
    </submittedName>
</protein>
<dbReference type="AlphaFoldDB" id="A0A6A6SIP9"/>
<reference evidence="2" key="1">
    <citation type="journal article" date="2020" name="Stud. Mycol.">
        <title>101 Dothideomycetes genomes: a test case for predicting lifestyles and emergence of pathogens.</title>
        <authorList>
            <person name="Haridas S."/>
            <person name="Albert R."/>
            <person name="Binder M."/>
            <person name="Bloem J."/>
            <person name="Labutti K."/>
            <person name="Salamov A."/>
            <person name="Andreopoulos B."/>
            <person name="Baker S."/>
            <person name="Barry K."/>
            <person name="Bills G."/>
            <person name="Bluhm B."/>
            <person name="Cannon C."/>
            <person name="Castanera R."/>
            <person name="Culley D."/>
            <person name="Daum C."/>
            <person name="Ezra D."/>
            <person name="Gonzalez J."/>
            <person name="Henrissat B."/>
            <person name="Kuo A."/>
            <person name="Liang C."/>
            <person name="Lipzen A."/>
            <person name="Lutzoni F."/>
            <person name="Magnuson J."/>
            <person name="Mondo S."/>
            <person name="Nolan M."/>
            <person name="Ohm R."/>
            <person name="Pangilinan J."/>
            <person name="Park H.-J."/>
            <person name="Ramirez L."/>
            <person name="Alfaro M."/>
            <person name="Sun H."/>
            <person name="Tritt A."/>
            <person name="Yoshinaga Y."/>
            <person name="Zwiers L.-H."/>
            <person name="Turgeon B."/>
            <person name="Goodwin S."/>
            <person name="Spatafora J."/>
            <person name="Crous P."/>
            <person name="Grigoriev I."/>
        </authorList>
    </citation>
    <scope>NUCLEOTIDE SEQUENCE</scope>
    <source>
        <strain evidence="2">CBS 122681</strain>
    </source>
</reference>
<dbReference type="EMBL" id="MU004597">
    <property type="protein sequence ID" value="KAF2647629.1"/>
    <property type="molecule type" value="Genomic_DNA"/>
</dbReference>
<keyword evidence="3" id="KW-1185">Reference proteome</keyword>
<proteinExistence type="predicted"/>
<feature type="region of interest" description="Disordered" evidence="1">
    <location>
        <begin position="48"/>
        <end position="137"/>
    </location>
</feature>
<gene>
    <name evidence="2" type="ORF">K491DRAFT_297690</name>
</gene>